<proteinExistence type="predicted"/>
<sequence>MKDKLIYPIIVAEINDEDGHYFVATSPNIDGMVTQGDTMIDVVENSEDAIATMIEGDPYPQPQDPSIWKIKHNERLVYVTVDMKNWLSGKTKTVHKTITIPKYVNELGMSRKINFSQIATKALKDELQIS</sequence>
<dbReference type="EMBL" id="AP014680">
    <property type="protein sequence ID" value="BAP84881.1"/>
    <property type="molecule type" value="Genomic_DNA"/>
</dbReference>
<accession>A0A0A1GWT4</accession>
<dbReference type="AlphaFoldDB" id="A0A0A1GWT4"/>
<dbReference type="Gene3D" id="3.30.160.250">
    <property type="match status" value="1"/>
</dbReference>
<dbReference type="STRING" id="1291742.LOOC260_103030"/>
<organism evidence="1 2">
    <name type="scientific">Paucilactobacillus hokkaidonensis JCM 18461</name>
    <dbReference type="NCBI Taxonomy" id="1291742"/>
    <lineage>
        <taxon>Bacteria</taxon>
        <taxon>Bacillati</taxon>
        <taxon>Bacillota</taxon>
        <taxon>Bacilli</taxon>
        <taxon>Lactobacillales</taxon>
        <taxon>Lactobacillaceae</taxon>
        <taxon>Paucilactobacillus</taxon>
    </lineage>
</organism>
<dbReference type="HOGENOM" id="CLU_114047_0_0_9"/>
<evidence type="ECO:0000313" key="2">
    <source>
        <dbReference type="Proteomes" id="UP000031620"/>
    </source>
</evidence>
<protein>
    <submittedName>
        <fullName evidence="1">Antitoxin HicB</fullName>
    </submittedName>
</protein>
<dbReference type="Proteomes" id="UP000031620">
    <property type="component" value="Chromosome"/>
</dbReference>
<gene>
    <name evidence="1" type="ORF">LOOC260_103030</name>
</gene>
<dbReference type="InterPro" id="IPR035069">
    <property type="entry name" value="TTHA1013/TTHA0281-like"/>
</dbReference>
<dbReference type="RefSeq" id="WP_041092428.1">
    <property type="nucleotide sequence ID" value="NZ_AP014680.1"/>
</dbReference>
<reference evidence="1 2" key="1">
    <citation type="submission" date="2014-11" db="EMBL/GenBank/DDBJ databases">
        <title>Complete genome sequence and analysis of Lactobacillus hokkaidonensis LOOC260T.</title>
        <authorList>
            <person name="Tanizawa Y."/>
            <person name="Tohno M."/>
            <person name="Kaminuma E."/>
            <person name="Nakamura Y."/>
            <person name="Arita M."/>
        </authorList>
    </citation>
    <scope>NUCLEOTIDE SEQUENCE [LARGE SCALE GENOMIC DNA]</scope>
    <source>
        <strain evidence="1 2">LOOC260</strain>
    </source>
</reference>
<dbReference type="KEGG" id="lho:LOOC260_103030"/>
<dbReference type="SUPFAM" id="SSF143100">
    <property type="entry name" value="TTHA1013/TTHA0281-like"/>
    <property type="match status" value="1"/>
</dbReference>
<evidence type="ECO:0000313" key="1">
    <source>
        <dbReference type="EMBL" id="BAP84881.1"/>
    </source>
</evidence>
<name>A0A0A1GWT4_9LACO</name>